<evidence type="ECO:0000313" key="4">
    <source>
        <dbReference type="EMBL" id="PLR35146.1"/>
    </source>
</evidence>
<dbReference type="EMBL" id="PJZH01000009">
    <property type="protein sequence ID" value="PLR35146.1"/>
    <property type="molecule type" value="Genomic_DNA"/>
</dbReference>
<keyword evidence="2" id="KW-0804">Transcription</keyword>
<dbReference type="InterPro" id="IPR052158">
    <property type="entry name" value="INH-QAR"/>
</dbReference>
<dbReference type="SMART" id="SM00342">
    <property type="entry name" value="HTH_ARAC"/>
    <property type="match status" value="1"/>
</dbReference>
<evidence type="ECO:0000256" key="2">
    <source>
        <dbReference type="ARBA" id="ARBA00023163"/>
    </source>
</evidence>
<dbReference type="SUPFAM" id="SSF46689">
    <property type="entry name" value="Homeodomain-like"/>
    <property type="match status" value="2"/>
</dbReference>
<dbReference type="Pfam" id="PF01965">
    <property type="entry name" value="DJ-1_PfpI"/>
    <property type="match status" value="1"/>
</dbReference>
<dbReference type="OrthoDB" id="6057514at2"/>
<dbReference type="CDD" id="cd03137">
    <property type="entry name" value="GATase1_AraC_1"/>
    <property type="match status" value="1"/>
</dbReference>
<dbReference type="RefSeq" id="WP_101824403.1">
    <property type="nucleotide sequence ID" value="NZ_PJZH01000009.1"/>
</dbReference>
<dbReference type="GO" id="GO:0043565">
    <property type="term" value="F:sequence-specific DNA binding"/>
    <property type="evidence" value="ECO:0007669"/>
    <property type="project" value="InterPro"/>
</dbReference>
<accession>A0A2N5E364</accession>
<gene>
    <name evidence="4" type="ORF">CYR32_10775</name>
</gene>
<dbReference type="Gene3D" id="3.40.50.880">
    <property type="match status" value="1"/>
</dbReference>
<dbReference type="SUPFAM" id="SSF52317">
    <property type="entry name" value="Class I glutamine amidotransferase-like"/>
    <property type="match status" value="1"/>
</dbReference>
<evidence type="ECO:0000259" key="3">
    <source>
        <dbReference type="PROSITE" id="PS01124"/>
    </source>
</evidence>
<dbReference type="InterPro" id="IPR009057">
    <property type="entry name" value="Homeodomain-like_sf"/>
</dbReference>
<dbReference type="Gene3D" id="1.10.10.60">
    <property type="entry name" value="Homeodomain-like"/>
    <property type="match status" value="1"/>
</dbReference>
<dbReference type="InterPro" id="IPR018060">
    <property type="entry name" value="HTH_AraC"/>
</dbReference>
<dbReference type="InterPro" id="IPR029062">
    <property type="entry name" value="Class_I_gatase-like"/>
</dbReference>
<protein>
    <submittedName>
        <fullName evidence="4">AraC family transcriptional regulator</fullName>
    </submittedName>
</protein>
<keyword evidence="5" id="KW-1185">Reference proteome</keyword>
<dbReference type="GO" id="GO:0003700">
    <property type="term" value="F:DNA-binding transcription factor activity"/>
    <property type="evidence" value="ECO:0007669"/>
    <property type="project" value="InterPro"/>
</dbReference>
<organism evidence="4 5">
    <name type="scientific">Chimaeribacter coloradensis</name>
    <dbReference type="NCBI Taxonomy" id="2060068"/>
    <lineage>
        <taxon>Bacteria</taxon>
        <taxon>Pseudomonadati</taxon>
        <taxon>Pseudomonadota</taxon>
        <taxon>Gammaproteobacteria</taxon>
        <taxon>Enterobacterales</taxon>
        <taxon>Yersiniaceae</taxon>
        <taxon>Chimaeribacter</taxon>
    </lineage>
</organism>
<dbReference type="Proteomes" id="UP000234503">
    <property type="component" value="Unassembled WGS sequence"/>
</dbReference>
<sequence>MHKVGLLIADQFQSLALSTLSIFEFANLVIAEPFYQCTVYSESGGPVSSSYGISVGSVALSAEAEADTWLVGGVLMPVKCPATDGVIQFLQTSARRARRVAGICTGAFVLAQAGLLAERRATTHWAYAQSMKALHPTVKTEDDRIYIIDDQIWTSAGMTAGLDMVLAMVEKDLGAEVARSVAQRMVMNQRRAGGQRQHSELLAYTPQSDRLQTALAFIRNNLTKSLTVEHVADAVYLSARQLNRLFLAETGKSPARAIESIRLEAARLMIEKSRLSLDVIAREAGFRDRRHMRDVFVRGYGIPPQSLRTGKRENIAG</sequence>
<evidence type="ECO:0000256" key="1">
    <source>
        <dbReference type="ARBA" id="ARBA00023015"/>
    </source>
</evidence>
<dbReference type="InterPro" id="IPR002818">
    <property type="entry name" value="DJ-1/PfpI"/>
</dbReference>
<dbReference type="PANTHER" id="PTHR43130">
    <property type="entry name" value="ARAC-FAMILY TRANSCRIPTIONAL REGULATOR"/>
    <property type="match status" value="1"/>
</dbReference>
<dbReference type="Pfam" id="PF12833">
    <property type="entry name" value="HTH_18"/>
    <property type="match status" value="1"/>
</dbReference>
<proteinExistence type="predicted"/>
<evidence type="ECO:0000313" key="5">
    <source>
        <dbReference type="Proteomes" id="UP000234503"/>
    </source>
</evidence>
<dbReference type="AlphaFoldDB" id="A0A2N5E364"/>
<dbReference type="PANTHER" id="PTHR43130:SF3">
    <property type="entry name" value="HTH-TYPE TRANSCRIPTIONAL REGULATOR RV1931C"/>
    <property type="match status" value="1"/>
</dbReference>
<comment type="caution">
    <text evidence="4">The sequence shown here is derived from an EMBL/GenBank/DDBJ whole genome shotgun (WGS) entry which is preliminary data.</text>
</comment>
<keyword evidence="1" id="KW-0805">Transcription regulation</keyword>
<feature type="domain" description="HTH araC/xylS-type" evidence="3">
    <location>
        <begin position="212"/>
        <end position="310"/>
    </location>
</feature>
<reference evidence="4 5" key="1">
    <citation type="submission" date="2017-12" db="EMBL/GenBank/DDBJ databases">
        <title>Characterization of six clinical isolates of Enterochimera gen. nov., a novel genus of the Yersiniaciae family and the three species Enterochimera arupensis sp. nov., Enterochimera coloradensis sp. nov, and Enterochimera californica sp. nov.</title>
        <authorList>
            <person name="Rossi A."/>
            <person name="Fisher M."/>
        </authorList>
    </citation>
    <scope>NUCLEOTIDE SEQUENCE [LARGE SCALE GENOMIC DNA]</scope>
    <source>
        <strain evidence="5">2016-Iso4</strain>
    </source>
</reference>
<dbReference type="PROSITE" id="PS01124">
    <property type="entry name" value="HTH_ARAC_FAMILY_2"/>
    <property type="match status" value="1"/>
</dbReference>
<name>A0A2N5E364_9GAMM</name>